<organism evidence="9 10">
    <name type="scientific">Thermomonas beijingensis</name>
    <dbReference type="NCBI Taxonomy" id="2872701"/>
    <lineage>
        <taxon>Bacteria</taxon>
        <taxon>Pseudomonadati</taxon>
        <taxon>Pseudomonadota</taxon>
        <taxon>Gammaproteobacteria</taxon>
        <taxon>Lysobacterales</taxon>
        <taxon>Lysobacteraceae</taxon>
        <taxon>Thermomonas</taxon>
    </lineage>
</organism>
<keyword evidence="4 6" id="KW-0862">Zinc</keyword>
<dbReference type="CDD" id="cd07331">
    <property type="entry name" value="M48C_Oma1_like"/>
    <property type="match status" value="1"/>
</dbReference>
<keyword evidence="5 6" id="KW-0482">Metalloprotease</keyword>
<keyword evidence="10" id="KW-1185">Reference proteome</keyword>
<evidence type="ECO:0000256" key="6">
    <source>
        <dbReference type="RuleBase" id="RU003983"/>
    </source>
</evidence>
<feature type="transmembrane region" description="Helical" evidence="7">
    <location>
        <begin position="16"/>
        <end position="34"/>
    </location>
</feature>
<dbReference type="PANTHER" id="PTHR22726:SF1">
    <property type="entry name" value="METALLOENDOPEPTIDASE OMA1, MITOCHONDRIAL"/>
    <property type="match status" value="1"/>
</dbReference>
<dbReference type="RefSeq" id="WP_223628288.1">
    <property type="nucleotide sequence ID" value="NZ_JAIQDJ010000002.1"/>
</dbReference>
<name>A0ABS7TE06_9GAMM</name>
<accession>A0ABS7TE06</accession>
<evidence type="ECO:0000256" key="7">
    <source>
        <dbReference type="SAM" id="Phobius"/>
    </source>
</evidence>
<keyword evidence="7" id="KW-1133">Transmembrane helix</keyword>
<keyword evidence="7" id="KW-0812">Transmembrane</keyword>
<dbReference type="PANTHER" id="PTHR22726">
    <property type="entry name" value="METALLOENDOPEPTIDASE OMA1"/>
    <property type="match status" value="1"/>
</dbReference>
<evidence type="ECO:0000256" key="2">
    <source>
        <dbReference type="ARBA" id="ARBA00022723"/>
    </source>
</evidence>
<dbReference type="EMBL" id="JAIQDJ010000002">
    <property type="protein sequence ID" value="MBZ4186096.1"/>
    <property type="molecule type" value="Genomic_DNA"/>
</dbReference>
<dbReference type="Proteomes" id="UP001430290">
    <property type="component" value="Unassembled WGS sequence"/>
</dbReference>
<protein>
    <submittedName>
        <fullName evidence="9">M48 family metallopeptidase</fullName>
    </submittedName>
</protein>
<dbReference type="Pfam" id="PF01435">
    <property type="entry name" value="Peptidase_M48"/>
    <property type="match status" value="1"/>
</dbReference>
<keyword evidence="2" id="KW-0479">Metal-binding</keyword>
<comment type="similarity">
    <text evidence="6">Belongs to the peptidase M48 family.</text>
</comment>
<comment type="caution">
    <text evidence="9">The sequence shown here is derived from an EMBL/GenBank/DDBJ whole genome shotgun (WGS) entry which is preliminary data.</text>
</comment>
<keyword evidence="3 6" id="KW-0378">Hydrolase</keyword>
<dbReference type="InterPro" id="IPR001915">
    <property type="entry name" value="Peptidase_M48"/>
</dbReference>
<evidence type="ECO:0000256" key="4">
    <source>
        <dbReference type="ARBA" id="ARBA00022833"/>
    </source>
</evidence>
<gene>
    <name evidence="9" type="ORF">K7B09_07100</name>
</gene>
<evidence type="ECO:0000313" key="10">
    <source>
        <dbReference type="Proteomes" id="UP001430290"/>
    </source>
</evidence>
<evidence type="ECO:0000256" key="5">
    <source>
        <dbReference type="ARBA" id="ARBA00023049"/>
    </source>
</evidence>
<reference evidence="9" key="1">
    <citation type="submission" date="2021-09" db="EMBL/GenBank/DDBJ databases">
        <authorList>
            <person name="Wu T."/>
            <person name="Guo S.Z."/>
        </authorList>
    </citation>
    <scope>NUCLEOTIDE SEQUENCE</scope>
    <source>
        <strain evidence="9">RSS-23</strain>
    </source>
</reference>
<evidence type="ECO:0000256" key="1">
    <source>
        <dbReference type="ARBA" id="ARBA00022670"/>
    </source>
</evidence>
<proteinExistence type="inferred from homology"/>
<evidence type="ECO:0000259" key="8">
    <source>
        <dbReference type="Pfam" id="PF01435"/>
    </source>
</evidence>
<dbReference type="Gene3D" id="3.30.2010.10">
    <property type="entry name" value="Metalloproteases ('zincins'), catalytic domain"/>
    <property type="match status" value="1"/>
</dbReference>
<comment type="cofactor">
    <cofactor evidence="6">
        <name>Zn(2+)</name>
        <dbReference type="ChEBI" id="CHEBI:29105"/>
    </cofactor>
    <text evidence="6">Binds 1 zinc ion per subunit.</text>
</comment>
<dbReference type="InterPro" id="IPR051156">
    <property type="entry name" value="Mito/Outer_Membr_Metalloprot"/>
</dbReference>
<sequence length="299" mass="32074">MNQYPSGQSTGQRRGGLRLWVLLLFAGYAAWYWFSNRSIDPLTGQAVVIDKSISPEQEKSLGLQAYQQVLQQEKPLPADAEASKQVQAIAERLIGKIPQVTDSLAAEHHLQASHIEKSFDWAVTVLQSDQVNAFCLPGGKIAVYTGLLPVAQNADAMAVVMGHEIAHALLRHGAQRMTRGKLEQLGQMAGAASGMDSGTLQTVMSAYGYGSALPYARSQETQADELGLMLAASACFDPQQAIPLWQRMDQSSGGRAPSEFASTHPSAGTRIHQLEALMPKAEAYKAKLCGGAQAASGMH</sequence>
<keyword evidence="7" id="KW-0472">Membrane</keyword>
<evidence type="ECO:0000256" key="3">
    <source>
        <dbReference type="ARBA" id="ARBA00022801"/>
    </source>
</evidence>
<evidence type="ECO:0000313" key="9">
    <source>
        <dbReference type="EMBL" id="MBZ4186096.1"/>
    </source>
</evidence>
<feature type="domain" description="Peptidase M48" evidence="8">
    <location>
        <begin position="110"/>
        <end position="276"/>
    </location>
</feature>
<keyword evidence="1 6" id="KW-0645">Protease</keyword>